<dbReference type="eggNOG" id="COG0438">
    <property type="taxonomic scope" value="Bacteria"/>
</dbReference>
<evidence type="ECO:0000259" key="1">
    <source>
        <dbReference type="Pfam" id="PF00534"/>
    </source>
</evidence>
<organism evidence="3 4">
    <name type="scientific">Chthoniobacter flavus Ellin428</name>
    <dbReference type="NCBI Taxonomy" id="497964"/>
    <lineage>
        <taxon>Bacteria</taxon>
        <taxon>Pseudomonadati</taxon>
        <taxon>Verrucomicrobiota</taxon>
        <taxon>Spartobacteria</taxon>
        <taxon>Chthoniobacterales</taxon>
        <taxon>Chthoniobacteraceae</taxon>
        <taxon>Chthoniobacter</taxon>
    </lineage>
</organism>
<dbReference type="Pfam" id="PF00534">
    <property type="entry name" value="Glycos_transf_1"/>
    <property type="match status" value="1"/>
</dbReference>
<dbReference type="AlphaFoldDB" id="B4DBN4"/>
<dbReference type="STRING" id="497964.CfE428DRAFT_6325"/>
<gene>
    <name evidence="3" type="ORF">CfE428DRAFT_6325</name>
</gene>
<evidence type="ECO:0000259" key="2">
    <source>
        <dbReference type="Pfam" id="PF13439"/>
    </source>
</evidence>
<protein>
    <submittedName>
        <fullName evidence="3">Glycosyl transferase group 1</fullName>
    </submittedName>
</protein>
<dbReference type="Gene3D" id="3.40.50.2000">
    <property type="entry name" value="Glycogen Phosphorylase B"/>
    <property type="match status" value="2"/>
</dbReference>
<keyword evidence="3" id="KW-0808">Transferase</keyword>
<dbReference type="Proteomes" id="UP000005824">
    <property type="component" value="Unassembled WGS sequence"/>
</dbReference>
<dbReference type="PANTHER" id="PTHR45947">
    <property type="entry name" value="SULFOQUINOVOSYL TRANSFERASE SQD2"/>
    <property type="match status" value="1"/>
</dbReference>
<dbReference type="InterPro" id="IPR028098">
    <property type="entry name" value="Glyco_trans_4-like_N"/>
</dbReference>
<reference evidence="3 4" key="1">
    <citation type="journal article" date="2011" name="J. Bacteriol.">
        <title>Genome sequence of Chthoniobacter flavus Ellin428, an aerobic heterotrophic soil bacterium.</title>
        <authorList>
            <person name="Kant R."/>
            <person name="van Passel M.W."/>
            <person name="Palva A."/>
            <person name="Lucas S."/>
            <person name="Lapidus A."/>
            <person name="Glavina Del Rio T."/>
            <person name="Dalin E."/>
            <person name="Tice H."/>
            <person name="Bruce D."/>
            <person name="Goodwin L."/>
            <person name="Pitluck S."/>
            <person name="Larimer F.W."/>
            <person name="Land M.L."/>
            <person name="Hauser L."/>
            <person name="Sangwan P."/>
            <person name="de Vos W.M."/>
            <person name="Janssen P.H."/>
            <person name="Smidt H."/>
        </authorList>
    </citation>
    <scope>NUCLEOTIDE SEQUENCE [LARGE SCALE GENOMIC DNA]</scope>
    <source>
        <strain evidence="3 4">Ellin428</strain>
    </source>
</reference>
<feature type="domain" description="Glycosyl transferase family 1" evidence="1">
    <location>
        <begin position="214"/>
        <end position="370"/>
    </location>
</feature>
<name>B4DBN4_9BACT</name>
<sequence length="399" mass="43877">MSEFAHRHEVSSPAGDAPVAAQYLTTFLKPEMLHIYRQITALRAFRPVVLCQKREQSAAFPFDDIRLLPKPRTRALRRIWQKQILGRPITIYRSEARHMAEVLQEIRAQVLHVFFGQMGVHLLPLLEISPVPVIVSFHGADAGVDFEKPTHLKLTRRMLDRATLLLVRSDSLAQRLTAIGADARKIRLHRTGIPLAEIPFQQRITPGDGAWRCVQACRLIPKKGLATTLRAFAEFAREFPQATLGIAGEGPQLAELQELAATLGIAPQVKFPGFLPQSELRALYAHAHFFLHPSETPPDGDQEGVPNSMLEAMASGLPVVASTHGGIPEAVENGTSGLLVAERDPAALAQALLTLARDPNRYTRMSTAAAGRVSLAFDLTAQTRTLEGYYREAIAIPAS</sequence>
<keyword evidence="4" id="KW-1185">Reference proteome</keyword>
<dbReference type="GO" id="GO:0016757">
    <property type="term" value="F:glycosyltransferase activity"/>
    <property type="evidence" value="ECO:0007669"/>
    <property type="project" value="InterPro"/>
</dbReference>
<proteinExistence type="predicted"/>
<dbReference type="SUPFAM" id="SSF53756">
    <property type="entry name" value="UDP-Glycosyltransferase/glycogen phosphorylase"/>
    <property type="match status" value="1"/>
</dbReference>
<feature type="domain" description="Glycosyltransferase subfamily 4-like N-terminal" evidence="2">
    <location>
        <begin position="46"/>
        <end position="196"/>
    </location>
</feature>
<evidence type="ECO:0000313" key="3">
    <source>
        <dbReference type="EMBL" id="EDY16136.1"/>
    </source>
</evidence>
<comment type="caution">
    <text evidence="3">The sequence shown here is derived from an EMBL/GenBank/DDBJ whole genome shotgun (WGS) entry which is preliminary data.</text>
</comment>
<dbReference type="PANTHER" id="PTHR45947:SF3">
    <property type="entry name" value="SULFOQUINOVOSYL TRANSFERASE SQD2"/>
    <property type="match status" value="1"/>
</dbReference>
<dbReference type="EMBL" id="ABVL01000039">
    <property type="protein sequence ID" value="EDY16136.1"/>
    <property type="molecule type" value="Genomic_DNA"/>
</dbReference>
<evidence type="ECO:0000313" key="4">
    <source>
        <dbReference type="Proteomes" id="UP000005824"/>
    </source>
</evidence>
<dbReference type="Pfam" id="PF13439">
    <property type="entry name" value="Glyco_transf_4"/>
    <property type="match status" value="1"/>
</dbReference>
<dbReference type="FunCoup" id="B4DBN4">
    <property type="interactions" value="269"/>
</dbReference>
<dbReference type="InterPro" id="IPR001296">
    <property type="entry name" value="Glyco_trans_1"/>
</dbReference>
<dbReference type="InParanoid" id="B4DBN4"/>
<accession>B4DBN4</accession>
<dbReference type="InterPro" id="IPR050194">
    <property type="entry name" value="Glycosyltransferase_grp1"/>
</dbReference>